<feature type="compositionally biased region" description="Polar residues" evidence="1">
    <location>
        <begin position="1"/>
        <end position="12"/>
    </location>
</feature>
<feature type="region of interest" description="Disordered" evidence="1">
    <location>
        <begin position="64"/>
        <end position="85"/>
    </location>
</feature>
<feature type="compositionally biased region" description="Polar residues" evidence="1">
    <location>
        <begin position="230"/>
        <end position="244"/>
    </location>
</feature>
<accession>A0ABD3B5S8</accession>
<dbReference type="AlphaFoldDB" id="A0ABD3B5S8"/>
<feature type="region of interest" description="Disordered" evidence="1">
    <location>
        <begin position="1"/>
        <end position="31"/>
    </location>
</feature>
<reference evidence="2 3" key="1">
    <citation type="submission" date="2024-11" db="EMBL/GenBank/DDBJ databases">
        <title>A near-complete genome assembly of Cinchona calisaya.</title>
        <authorList>
            <person name="Lian D.C."/>
            <person name="Zhao X.W."/>
            <person name="Wei L."/>
        </authorList>
    </citation>
    <scope>NUCLEOTIDE SEQUENCE [LARGE SCALE GENOMIC DNA]</scope>
    <source>
        <tissue evidence="2">Nenye</tissue>
    </source>
</reference>
<proteinExistence type="predicted"/>
<evidence type="ECO:0000313" key="3">
    <source>
        <dbReference type="Proteomes" id="UP001630127"/>
    </source>
</evidence>
<dbReference type="Proteomes" id="UP001630127">
    <property type="component" value="Unassembled WGS sequence"/>
</dbReference>
<comment type="caution">
    <text evidence="2">The sequence shown here is derived from an EMBL/GenBank/DDBJ whole genome shotgun (WGS) entry which is preliminary data.</text>
</comment>
<feature type="compositionally biased region" description="Polar residues" evidence="1">
    <location>
        <begin position="64"/>
        <end position="81"/>
    </location>
</feature>
<keyword evidence="3" id="KW-1185">Reference proteome</keyword>
<gene>
    <name evidence="2" type="ORF">ACH5RR_001825</name>
</gene>
<dbReference type="EMBL" id="JBJUIK010000001">
    <property type="protein sequence ID" value="KAL3538459.1"/>
    <property type="molecule type" value="Genomic_DNA"/>
</dbReference>
<evidence type="ECO:0000313" key="2">
    <source>
        <dbReference type="EMBL" id="KAL3538459.1"/>
    </source>
</evidence>
<protein>
    <submittedName>
        <fullName evidence="2">Uncharacterized protein</fullName>
    </submittedName>
</protein>
<evidence type="ECO:0000256" key="1">
    <source>
        <dbReference type="SAM" id="MobiDB-lite"/>
    </source>
</evidence>
<sequence length="435" mass="47568">MMEGANSLNQQDPIGIQNGLVPGNQEEQPSSLQGVNLFASQHRPLKDDGSYLLQAEQYVVPVSQGISTQDSENNMVSSQAPERTENPDYDAQLVNLQKANDQRAPMSVVSNQQALTMAINNQEFVATGIGNQSTTNTLNREMLFRCSEVLLAILFEHDKDRAKQLSADYLLLTKRVISEDEFLRCMISIAREPMIKAAYKMPSQQVLQLQPQVSAQQQNLPTPCTVEMTTDSGNQAADNSNRPNSLKVERLPDSHGMQLSQMSSSSSTAIQDRECTALTPHGLNKQKPQHMHFSHASFSTHGNIGSVAMNANNSASPLMQQSHDSRMRPIPDRQIISPTQLEATTQGIDMGLSYFSSINVGQGNILLGTLVDEYLKMNSSSVGFSVSASAVPSNPVSLSMPNHMDTNNSVSFSDLYACLPACHVILVVIVILFQD</sequence>
<name>A0ABD3B5S8_9GENT</name>
<feature type="region of interest" description="Disordered" evidence="1">
    <location>
        <begin position="230"/>
        <end position="249"/>
    </location>
</feature>
<organism evidence="2 3">
    <name type="scientific">Cinchona calisaya</name>
    <dbReference type="NCBI Taxonomy" id="153742"/>
    <lineage>
        <taxon>Eukaryota</taxon>
        <taxon>Viridiplantae</taxon>
        <taxon>Streptophyta</taxon>
        <taxon>Embryophyta</taxon>
        <taxon>Tracheophyta</taxon>
        <taxon>Spermatophyta</taxon>
        <taxon>Magnoliopsida</taxon>
        <taxon>eudicotyledons</taxon>
        <taxon>Gunneridae</taxon>
        <taxon>Pentapetalae</taxon>
        <taxon>asterids</taxon>
        <taxon>lamiids</taxon>
        <taxon>Gentianales</taxon>
        <taxon>Rubiaceae</taxon>
        <taxon>Cinchonoideae</taxon>
        <taxon>Cinchoneae</taxon>
        <taxon>Cinchona</taxon>
    </lineage>
</organism>